<dbReference type="PANTHER" id="PTHR21666:SF270">
    <property type="entry name" value="MUREIN HYDROLASE ACTIVATOR ENVC"/>
    <property type="match status" value="1"/>
</dbReference>
<dbReference type="EMBL" id="FTOM01000005">
    <property type="protein sequence ID" value="SIS80774.1"/>
    <property type="molecule type" value="Genomic_DNA"/>
</dbReference>
<dbReference type="GO" id="GO:0004222">
    <property type="term" value="F:metalloendopeptidase activity"/>
    <property type="evidence" value="ECO:0007669"/>
    <property type="project" value="TreeGrafter"/>
</dbReference>
<dbReference type="STRING" id="407234.SAMN05421795_105157"/>
<accession>A0A1N7M3W4</accession>
<name>A0A1N7M3W4_9RHOB</name>
<feature type="domain" description="LysM" evidence="2">
    <location>
        <begin position="179"/>
        <end position="223"/>
    </location>
</feature>
<dbReference type="Pfam" id="PF01476">
    <property type="entry name" value="LysM"/>
    <property type="match status" value="2"/>
</dbReference>
<evidence type="ECO:0000313" key="3">
    <source>
        <dbReference type="EMBL" id="SIS80774.1"/>
    </source>
</evidence>
<dbReference type="CDD" id="cd00118">
    <property type="entry name" value="LysM"/>
    <property type="match status" value="1"/>
</dbReference>
<feature type="compositionally biased region" description="Low complexity" evidence="1">
    <location>
        <begin position="158"/>
        <end position="176"/>
    </location>
</feature>
<protein>
    <submittedName>
        <fullName evidence="3">Murein DD-endopeptidase MepM and murein hydrolase activator NlpD, contain LysM domain</fullName>
    </submittedName>
</protein>
<feature type="compositionally biased region" description="Low complexity" evidence="1">
    <location>
        <begin position="234"/>
        <end position="244"/>
    </location>
</feature>
<dbReference type="SMART" id="SM00257">
    <property type="entry name" value="LysM"/>
    <property type="match status" value="1"/>
</dbReference>
<dbReference type="RefSeq" id="WP_083947740.1">
    <property type="nucleotide sequence ID" value="NZ_FTOM01000005.1"/>
</dbReference>
<dbReference type="InterPro" id="IPR018392">
    <property type="entry name" value="LysM"/>
</dbReference>
<proteinExistence type="predicted"/>
<dbReference type="InterPro" id="IPR011055">
    <property type="entry name" value="Dup_hybrid_motif"/>
</dbReference>
<dbReference type="OrthoDB" id="9795421at2"/>
<evidence type="ECO:0000313" key="4">
    <source>
        <dbReference type="Proteomes" id="UP000186098"/>
    </source>
</evidence>
<organism evidence="3 4">
    <name type="scientific">Phaeovulum vinaykumarii</name>
    <dbReference type="NCBI Taxonomy" id="407234"/>
    <lineage>
        <taxon>Bacteria</taxon>
        <taxon>Pseudomonadati</taxon>
        <taxon>Pseudomonadota</taxon>
        <taxon>Alphaproteobacteria</taxon>
        <taxon>Rhodobacterales</taxon>
        <taxon>Paracoccaceae</taxon>
        <taxon>Phaeovulum</taxon>
    </lineage>
</organism>
<dbReference type="AlphaFoldDB" id="A0A1N7M3W4"/>
<keyword evidence="4" id="KW-1185">Reference proteome</keyword>
<sequence length="410" mass="42779">MTALPRLDRTADAALLRTRPRLRGLRGVLLVSAAAVGLAACDEAGNFDPDLRRLSRSNFSTTDAARHATADRPAPDARGVISYPNYQVVVSRRGDKVADVAARVGVEAGELARYNALDPDTVLGKGEVLALPRRVAPAPAGAERVDITTLASGAIDRASAGQTSAPAAPATPAAGPEPIRHKVTRGETAYSIARYYDVPVRALAEWNGLPSDLGVREGQYLMIPVAATARREAAATSTAPTSAPGQGSATPVPPSAAMPLPAEKPPTAAESRAAAERATPPRENLAANRTAASNSARMQMPVQGAIIRPYQKKKNEGIDIAAKPGTAVQAAADGTVAAITKDTDQVPILVIRHDGNLLTVYANIDNVAVAKGAKVSRGQTIARVRAGTPGFVHFEVRQGFESVDPMPYLQ</sequence>
<gene>
    <name evidence="3" type="ORF">SAMN05421795_105157</name>
</gene>
<dbReference type="InterPro" id="IPR050570">
    <property type="entry name" value="Cell_wall_metabolism_enzyme"/>
</dbReference>
<reference evidence="4" key="1">
    <citation type="submission" date="2017-01" db="EMBL/GenBank/DDBJ databases">
        <authorList>
            <person name="Varghese N."/>
            <person name="Submissions S."/>
        </authorList>
    </citation>
    <scope>NUCLEOTIDE SEQUENCE [LARGE SCALE GENOMIC DNA]</scope>
    <source>
        <strain evidence="4">DSM 18714</strain>
    </source>
</reference>
<dbReference type="InterPro" id="IPR036779">
    <property type="entry name" value="LysM_dom_sf"/>
</dbReference>
<feature type="region of interest" description="Disordered" evidence="1">
    <location>
        <begin position="158"/>
        <end position="182"/>
    </location>
</feature>
<dbReference type="Gene3D" id="3.10.350.10">
    <property type="entry name" value="LysM domain"/>
    <property type="match status" value="1"/>
</dbReference>
<dbReference type="Proteomes" id="UP000186098">
    <property type="component" value="Unassembled WGS sequence"/>
</dbReference>
<evidence type="ECO:0000256" key="1">
    <source>
        <dbReference type="SAM" id="MobiDB-lite"/>
    </source>
</evidence>
<keyword evidence="3" id="KW-0378">Hydrolase</keyword>
<feature type="compositionally biased region" description="Low complexity" evidence="1">
    <location>
        <begin position="265"/>
        <end position="297"/>
    </location>
</feature>
<dbReference type="PANTHER" id="PTHR21666">
    <property type="entry name" value="PEPTIDASE-RELATED"/>
    <property type="match status" value="1"/>
</dbReference>
<dbReference type="InterPro" id="IPR016047">
    <property type="entry name" value="M23ase_b-sheet_dom"/>
</dbReference>
<dbReference type="Gene3D" id="2.70.70.10">
    <property type="entry name" value="Glucose Permease (Domain IIA)"/>
    <property type="match status" value="1"/>
</dbReference>
<dbReference type="Pfam" id="PF01551">
    <property type="entry name" value="Peptidase_M23"/>
    <property type="match status" value="1"/>
</dbReference>
<dbReference type="SUPFAM" id="SSF51261">
    <property type="entry name" value="Duplicated hybrid motif"/>
    <property type="match status" value="1"/>
</dbReference>
<dbReference type="CDD" id="cd12797">
    <property type="entry name" value="M23_peptidase"/>
    <property type="match status" value="1"/>
</dbReference>
<evidence type="ECO:0000259" key="2">
    <source>
        <dbReference type="PROSITE" id="PS51782"/>
    </source>
</evidence>
<dbReference type="PROSITE" id="PS51782">
    <property type="entry name" value="LYSM"/>
    <property type="match status" value="1"/>
</dbReference>
<feature type="region of interest" description="Disordered" evidence="1">
    <location>
        <begin position="233"/>
        <end position="300"/>
    </location>
</feature>